<name>A0AA48WZZ6_9CAUD</name>
<evidence type="ECO:0000256" key="3">
    <source>
        <dbReference type="SAM" id="Coils"/>
    </source>
</evidence>
<sequence length="1196" mass="129456">MIARIKGLKISQASERTAVTGQEMIPFQDGERNGKIRMIEFKDMTMYIFDPTIVDGKVSQEDYDALKQAIEEGKLIYTINSNRNGLDLATEVAIVGGTIYIESPDFIKEEGTDNISQVVFDTITVDGSLNYSKEQYTTTVIKTTGDGTKVLTDNGQYVYIGNLALTNIKFKDGTNTSTYDLVTNGITFRQNSTPCVSWNTIKSGNNIYMDIRIANATASMDGLMSKEDYVELNTTIPGQIEDLKEADSNINNRIDDLDDKIDKEIADREAEIDRIENKFDGVTDKLEDALQKEIEDRKAGDTTITNSLNAFISTKGQPGGLAELDSTGKVPAAQLPSYVDDVLEFSTKAQFPQTGETGKIYVAKDTNLTYRWTGTQYLEISQSLALGETPSTAYPGDKGKANRDALNSMPTKLTSYLTPTTSTGELVKINYKYAAKDGLNYGPLQDDNIDIPSATTTNAGAMSAIDKGRLDDLYNEFGSIQNPGDKLDSLPKNLVTGVDATSRNATSVTINYKQSDLSTASNSYANPITKSQTIPSANQTQAGVMTASDKQNLDVNIPNRITNLDNKVTTEVDRLEQLIESSSSEITNDLNVEIQARKDGDAQLQTNINNLQSTMNTELAKKVGKVTVAGSGNAVTTASISGDTLTLTKGATYNNYVHPAGSAPSKASGFYKFSTDSTSHVASVTAVTKSDITALGVPAQDTNTTYTFANGSAGNFTVTPSGGSAQTVSVGKPANAGNADTVGGISPSAFVKKAGDTMTGALTINQTSSVTPLTLHGTDVSSYIQFINSGTQTAEVGYTNSLGAYLCNDKLSTHPCISLGRVDSLDEGATFYYGGTHYKLLHKGNYANELDQRYSPKMVYNYDKGCLVKLRNASSVDAMITVRIFGNSYYTTPPFDTVIQFYNYNTGNSIIQYSGVNNGAGFGDIKVFIHDGKVHLWFKQIRQFQSFVVHAYYSNSSDYRNMVESISNAAMPTSGVARMVTITPKQSIYAGDDIISAAGGINIEHTNEINSYTNHLYLNHRYSSTGASTKNILMCANGGSVIVGVNAGSIAGDNKLYIGGNVASSGKVSAAGGFFKESDARLKSDIKPLDYTLDQICSIPTVSFIMNDQKQIGTIAQNLEELGFEDIVTESDTLKSEVSNPEQFESFTKDGEEYVKVKKVEYEMLGVLAIEGVKMLKDEIEKLKAEIETLKNKQHE</sequence>
<proteinExistence type="predicted"/>
<dbReference type="Proteomes" id="UP000827937">
    <property type="component" value="Segment"/>
</dbReference>
<evidence type="ECO:0000256" key="2">
    <source>
        <dbReference type="ARBA" id="ARBA00022732"/>
    </source>
</evidence>
<keyword evidence="6" id="KW-1185">Reference proteome</keyword>
<dbReference type="Pfam" id="PF13884">
    <property type="entry name" value="Peptidase_S74"/>
    <property type="match status" value="1"/>
</dbReference>
<dbReference type="PROSITE" id="PS51688">
    <property type="entry name" value="ICA"/>
    <property type="match status" value="1"/>
</dbReference>
<comment type="subcellular location">
    <subcellularLocation>
        <location evidence="1">Virion</location>
    </subcellularLocation>
</comment>
<gene>
    <name evidence="5" type="primary">gp_73509</name>
</gene>
<accession>A0AA48WZZ6</accession>
<keyword evidence="3" id="KW-0175">Coiled coil</keyword>
<dbReference type="GO" id="GO:0098015">
    <property type="term" value="C:virus tail"/>
    <property type="evidence" value="ECO:0007669"/>
    <property type="project" value="UniProtKB-KW"/>
</dbReference>
<evidence type="ECO:0000256" key="1">
    <source>
        <dbReference type="ARBA" id="ARBA00004328"/>
    </source>
</evidence>
<organism evidence="5 6">
    <name type="scientific">uncultured phage cr150_1</name>
    <dbReference type="NCBI Taxonomy" id="2986413"/>
    <lineage>
        <taxon>Viruses</taxon>
        <taxon>Duplodnaviria</taxon>
        <taxon>Heunggongvirae</taxon>
        <taxon>Uroviricota</taxon>
        <taxon>Caudoviricetes</taxon>
        <taxon>Crassvirales</taxon>
        <taxon>Suoliviridae</taxon>
        <taxon>Loutivirinae</taxon>
        <taxon>Blohavirus</taxon>
        <taxon>Blohavirus faecalis</taxon>
    </lineage>
</organism>
<keyword evidence="2" id="KW-0946">Virion</keyword>
<dbReference type="InterPro" id="IPR030392">
    <property type="entry name" value="S74_ICA"/>
</dbReference>
<evidence type="ECO:0000313" key="5">
    <source>
        <dbReference type="EMBL" id="QWM91007.2"/>
    </source>
</evidence>
<reference evidence="5 6" key="1">
    <citation type="submission" date="2021-04" db="EMBL/GenBank/DDBJ databases">
        <authorList>
            <person name="Shkoporov A.N."/>
            <person name="Stockdale S.R."/>
            <person name="Guerin E."/>
            <person name="Ross R.P."/>
            <person name="Hill C."/>
        </authorList>
    </citation>
    <scope>NUCLEOTIDE SEQUENCE [LARGE SCALE GENOMIC DNA]</scope>
    <source>
        <strain evidence="6">cr150_1</strain>
    </source>
</reference>
<feature type="domain" description="Peptidase S74" evidence="4">
    <location>
        <begin position="1078"/>
        <end position="1187"/>
    </location>
</feature>
<protein>
    <recommendedName>
        <fullName evidence="4">Peptidase S74 domain-containing protein</fullName>
    </recommendedName>
</protein>
<dbReference type="EMBL" id="MZ130495">
    <property type="protein sequence ID" value="QWM91007.2"/>
    <property type="molecule type" value="Genomic_DNA"/>
</dbReference>
<evidence type="ECO:0000313" key="6">
    <source>
        <dbReference type="Proteomes" id="UP000827937"/>
    </source>
</evidence>
<keyword evidence="2" id="KW-1227">Viral tail protein</keyword>
<feature type="coiled-coil region" evidence="3">
    <location>
        <begin position="240"/>
        <end position="292"/>
    </location>
</feature>
<evidence type="ECO:0000259" key="4">
    <source>
        <dbReference type="PROSITE" id="PS51688"/>
    </source>
</evidence>